<evidence type="ECO:0000313" key="1">
    <source>
        <dbReference type="EMBL" id="KAA8577238.1"/>
    </source>
</evidence>
<dbReference type="AlphaFoldDB" id="A0A5M9K5Y0"/>
<name>A0A5M9K5Y0_MONFR</name>
<keyword evidence="2" id="KW-1185">Reference proteome</keyword>
<organism evidence="1 2">
    <name type="scientific">Monilinia fructicola</name>
    <name type="common">Brown rot fungus</name>
    <name type="synonym">Ciboria fructicola</name>
    <dbReference type="NCBI Taxonomy" id="38448"/>
    <lineage>
        <taxon>Eukaryota</taxon>
        <taxon>Fungi</taxon>
        <taxon>Dikarya</taxon>
        <taxon>Ascomycota</taxon>
        <taxon>Pezizomycotina</taxon>
        <taxon>Leotiomycetes</taxon>
        <taxon>Helotiales</taxon>
        <taxon>Sclerotiniaceae</taxon>
        <taxon>Monilinia</taxon>
    </lineage>
</organism>
<accession>A0A5M9K5Y0</accession>
<gene>
    <name evidence="1" type="ORF">EYC84_007222</name>
</gene>
<comment type="caution">
    <text evidence="1">The sequence shown here is derived from an EMBL/GenBank/DDBJ whole genome shotgun (WGS) entry which is preliminary data.</text>
</comment>
<evidence type="ECO:0000313" key="2">
    <source>
        <dbReference type="Proteomes" id="UP000322873"/>
    </source>
</evidence>
<protein>
    <submittedName>
        <fullName evidence="1">Uncharacterized protein</fullName>
    </submittedName>
</protein>
<sequence>MTLESYGKGMGFQKGSAANSIDRTCTHHDVYDKCSSSYFKASRRKSNTTTTTLLSGTQKFFTAADIKKYNPYAVQCTTIQSLPCNTIPTSDNLLSPLREEV</sequence>
<dbReference type="Proteomes" id="UP000322873">
    <property type="component" value="Unassembled WGS sequence"/>
</dbReference>
<reference evidence="1 2" key="1">
    <citation type="submission" date="2019-06" db="EMBL/GenBank/DDBJ databases">
        <title>Genome Sequence of the Brown Rot Fungal Pathogen Monilinia fructicola.</title>
        <authorList>
            <person name="De Miccolis Angelini R.M."/>
            <person name="Landi L."/>
            <person name="Abate D."/>
            <person name="Pollastro S."/>
            <person name="Romanazzi G."/>
            <person name="Faretra F."/>
        </authorList>
    </citation>
    <scope>NUCLEOTIDE SEQUENCE [LARGE SCALE GENOMIC DNA]</scope>
    <source>
        <strain evidence="1 2">Mfrc123</strain>
    </source>
</reference>
<dbReference type="EMBL" id="VICG01000001">
    <property type="protein sequence ID" value="KAA8577238.1"/>
    <property type="molecule type" value="Genomic_DNA"/>
</dbReference>
<proteinExistence type="predicted"/>